<feature type="signal peptide" evidence="1">
    <location>
        <begin position="1"/>
        <end position="19"/>
    </location>
</feature>
<dbReference type="Gene3D" id="3.80.10.10">
    <property type="entry name" value="Ribonuclease Inhibitor"/>
    <property type="match status" value="1"/>
</dbReference>
<dbReference type="SUPFAM" id="SSF52058">
    <property type="entry name" value="L domain-like"/>
    <property type="match status" value="1"/>
</dbReference>
<reference evidence="3" key="1">
    <citation type="journal article" date="2014" name="Proc. Natl. Acad. Sci. U.S.A.">
        <title>Extensive sampling of basidiomycete genomes demonstrates inadequacy of the white-rot/brown-rot paradigm for wood decay fungi.</title>
        <authorList>
            <person name="Riley R."/>
            <person name="Salamov A.A."/>
            <person name="Brown D.W."/>
            <person name="Nagy L.G."/>
            <person name="Floudas D."/>
            <person name="Held B.W."/>
            <person name="Levasseur A."/>
            <person name="Lombard V."/>
            <person name="Morin E."/>
            <person name="Otillar R."/>
            <person name="Lindquist E.A."/>
            <person name="Sun H."/>
            <person name="LaButti K.M."/>
            <person name="Schmutz J."/>
            <person name="Jabbour D."/>
            <person name="Luo H."/>
            <person name="Baker S.E."/>
            <person name="Pisabarro A.G."/>
            <person name="Walton J.D."/>
            <person name="Blanchette R.A."/>
            <person name="Henrissat B."/>
            <person name="Martin F."/>
            <person name="Cullen D."/>
            <person name="Hibbett D.S."/>
            <person name="Grigoriev I.V."/>
        </authorList>
    </citation>
    <scope>NUCLEOTIDE SEQUENCE [LARGE SCALE GENOMIC DNA]</scope>
    <source>
        <strain evidence="3">FD-172 SS1</strain>
    </source>
</reference>
<dbReference type="EMBL" id="KL198101">
    <property type="protein sequence ID" value="KDQ07735.1"/>
    <property type="molecule type" value="Genomic_DNA"/>
</dbReference>
<evidence type="ECO:0008006" key="4">
    <source>
        <dbReference type="Google" id="ProtNLM"/>
    </source>
</evidence>
<gene>
    <name evidence="2" type="ORF">BOTBODRAFT_149029</name>
</gene>
<evidence type="ECO:0000313" key="3">
    <source>
        <dbReference type="Proteomes" id="UP000027195"/>
    </source>
</evidence>
<organism evidence="2 3">
    <name type="scientific">Botryobasidium botryosum (strain FD-172 SS1)</name>
    <dbReference type="NCBI Taxonomy" id="930990"/>
    <lineage>
        <taxon>Eukaryota</taxon>
        <taxon>Fungi</taxon>
        <taxon>Dikarya</taxon>
        <taxon>Basidiomycota</taxon>
        <taxon>Agaricomycotina</taxon>
        <taxon>Agaricomycetes</taxon>
        <taxon>Cantharellales</taxon>
        <taxon>Botryobasidiaceae</taxon>
        <taxon>Botryobasidium</taxon>
    </lineage>
</organism>
<proteinExistence type="predicted"/>
<dbReference type="AlphaFoldDB" id="A0A067LZC5"/>
<dbReference type="HOGENOM" id="CLU_039742_0_0_1"/>
<dbReference type="Proteomes" id="UP000027195">
    <property type="component" value="Unassembled WGS sequence"/>
</dbReference>
<dbReference type="OrthoDB" id="3270296at2759"/>
<keyword evidence="1" id="KW-0732">Signal</keyword>
<dbReference type="InParanoid" id="A0A067LZC5"/>
<evidence type="ECO:0000313" key="2">
    <source>
        <dbReference type="EMBL" id="KDQ07735.1"/>
    </source>
</evidence>
<evidence type="ECO:0000256" key="1">
    <source>
        <dbReference type="SAM" id="SignalP"/>
    </source>
</evidence>
<name>A0A067LZC5_BOTB1</name>
<keyword evidence="3" id="KW-1185">Reference proteome</keyword>
<accession>A0A067LZC5</accession>
<feature type="chain" id="PRO_5001640877" description="F-box domain-containing protein" evidence="1">
    <location>
        <begin position="20"/>
        <end position="477"/>
    </location>
</feature>
<sequence length="477" mass="54419">MSKLLQLLVDFGLLHAVFSHIHSHRDLLSLALTCRGLKEIIIPEFLFSHLRFEATLDTDLNNWGRFDYAYNSLYNVLSGDNTRYAEAIRSFETPSINKGWGDVLQRAEHLHTLALHWSDIIRQHHSYTSAHSKLRYLRIELCSAEDLDIVQDLSNLHGLSLNIHPAYALTPDSPLGKILTNSRGTLKALSLTGVAWRLHPSCSAQTLNEHDFVWPHVYELYLRIINPAETIIPNLALACPSTRFFYLPSNRIEHTVHDIYDACFVSRLESLRGEWTDIKFATDAGATLRRAIVRLGDADSTIPFESYLVPSLESLTLKSERSIRQYPLKQLFAITPKLTFLRLRFFATSFLSFAETFVQWILASVARLPLKYLHISCALFGANIFFAFGDVCTKISDARIEDYAKAFAARASASLPSFRAFSVQWSNGRSDWHRSIDEHGMARFCRVSMADGMADEMWFDWGETKDYIPWNVGAKYE</sequence>
<dbReference type="InterPro" id="IPR032675">
    <property type="entry name" value="LRR_dom_sf"/>
</dbReference>
<protein>
    <recommendedName>
        <fullName evidence="4">F-box domain-containing protein</fullName>
    </recommendedName>
</protein>